<organism evidence="1 2">
    <name type="scientific">Petrolisthes cinctipes</name>
    <name type="common">Flat porcelain crab</name>
    <dbReference type="NCBI Taxonomy" id="88211"/>
    <lineage>
        <taxon>Eukaryota</taxon>
        <taxon>Metazoa</taxon>
        <taxon>Ecdysozoa</taxon>
        <taxon>Arthropoda</taxon>
        <taxon>Crustacea</taxon>
        <taxon>Multicrustacea</taxon>
        <taxon>Malacostraca</taxon>
        <taxon>Eumalacostraca</taxon>
        <taxon>Eucarida</taxon>
        <taxon>Decapoda</taxon>
        <taxon>Pleocyemata</taxon>
        <taxon>Anomura</taxon>
        <taxon>Galatheoidea</taxon>
        <taxon>Porcellanidae</taxon>
        <taxon>Petrolisthes</taxon>
    </lineage>
</organism>
<protein>
    <submittedName>
        <fullName evidence="1">Uncharacterized protein</fullName>
    </submittedName>
</protein>
<dbReference type="Proteomes" id="UP001286313">
    <property type="component" value="Unassembled WGS sequence"/>
</dbReference>
<accession>A0AAE1L0C3</accession>
<comment type="caution">
    <text evidence="1">The sequence shown here is derived from an EMBL/GenBank/DDBJ whole genome shotgun (WGS) entry which is preliminary data.</text>
</comment>
<proteinExistence type="predicted"/>
<sequence length="93" mass="10828">MHYREEECQNEMNAWPWQSAYHHHHLPPPPDTLEQNRTDFSVTAEVGVSTRRSYAGINLSRQQGRRIHWLFLKNICLPPLPCLTLPHIITSGT</sequence>
<gene>
    <name evidence="1" type="ORF">Pcinc_007576</name>
</gene>
<evidence type="ECO:0000313" key="1">
    <source>
        <dbReference type="EMBL" id="KAK3888355.1"/>
    </source>
</evidence>
<dbReference type="AlphaFoldDB" id="A0AAE1L0C3"/>
<dbReference type="EMBL" id="JAWQEG010000557">
    <property type="protein sequence ID" value="KAK3888355.1"/>
    <property type="molecule type" value="Genomic_DNA"/>
</dbReference>
<keyword evidence="2" id="KW-1185">Reference proteome</keyword>
<evidence type="ECO:0000313" key="2">
    <source>
        <dbReference type="Proteomes" id="UP001286313"/>
    </source>
</evidence>
<name>A0AAE1L0C3_PETCI</name>
<reference evidence="1" key="1">
    <citation type="submission" date="2023-10" db="EMBL/GenBank/DDBJ databases">
        <title>Genome assemblies of two species of porcelain crab, Petrolisthes cinctipes and Petrolisthes manimaculis (Anomura: Porcellanidae).</title>
        <authorList>
            <person name="Angst P."/>
        </authorList>
    </citation>
    <scope>NUCLEOTIDE SEQUENCE</scope>
    <source>
        <strain evidence="1">PB745_01</strain>
        <tissue evidence="1">Gill</tissue>
    </source>
</reference>